<dbReference type="AlphaFoldDB" id="A0A6J4IK49"/>
<dbReference type="EMBL" id="CADCTP010000182">
    <property type="protein sequence ID" value="CAA9252537.1"/>
    <property type="molecule type" value="Genomic_DNA"/>
</dbReference>
<feature type="compositionally biased region" description="Basic residues" evidence="1">
    <location>
        <begin position="135"/>
        <end position="163"/>
    </location>
</feature>
<evidence type="ECO:0000313" key="2">
    <source>
        <dbReference type="EMBL" id="CAA9252537.1"/>
    </source>
</evidence>
<proteinExistence type="predicted"/>
<evidence type="ECO:0000256" key="1">
    <source>
        <dbReference type="SAM" id="MobiDB-lite"/>
    </source>
</evidence>
<feature type="compositionally biased region" description="Basic residues" evidence="1">
    <location>
        <begin position="30"/>
        <end position="44"/>
    </location>
</feature>
<accession>A0A6J4IK49</accession>
<sequence>GDRRRPRHRRCAGRGRPPGRGRRPTVVVGHRLRRRHHLRRRHRGPAVAPGPAPPPGRGHPAAGADHRTGPAHVGPGPAGHSHPAGQHRADRARAATGRDHGGTRRRRHGRLVHRCPDAGIAGTRGRRGTCEPRRPARRLHRPGHAPSRRHRRGRPRRRHGRRLRDHDGAAPSQGPVPDRGGLRGHRPRRTPSHHLRRRLRHRTAQLPGQRRRLRPAGPHRTPL</sequence>
<feature type="compositionally biased region" description="Basic and acidic residues" evidence="1">
    <location>
        <begin position="87"/>
        <end position="102"/>
    </location>
</feature>
<gene>
    <name evidence="2" type="ORF">AVDCRST_MAG41-1944</name>
</gene>
<feature type="compositionally biased region" description="Basic residues" evidence="1">
    <location>
        <begin position="103"/>
        <end position="113"/>
    </location>
</feature>
<feature type="compositionally biased region" description="Basic residues" evidence="1">
    <location>
        <begin position="182"/>
        <end position="214"/>
    </location>
</feature>
<feature type="non-terminal residue" evidence="2">
    <location>
        <position position="1"/>
    </location>
</feature>
<organism evidence="2">
    <name type="scientific">uncultured Mycobacteriales bacterium</name>
    <dbReference type="NCBI Taxonomy" id="581187"/>
    <lineage>
        <taxon>Bacteria</taxon>
        <taxon>Bacillati</taxon>
        <taxon>Actinomycetota</taxon>
        <taxon>Actinomycetes</taxon>
        <taxon>Mycobacteriales</taxon>
        <taxon>environmental samples</taxon>
    </lineage>
</organism>
<feature type="compositionally biased region" description="Low complexity" evidence="1">
    <location>
        <begin position="70"/>
        <end position="86"/>
    </location>
</feature>
<feature type="compositionally biased region" description="Basic residues" evidence="1">
    <location>
        <begin position="1"/>
        <end position="23"/>
    </location>
</feature>
<feature type="compositionally biased region" description="Pro residues" evidence="1">
    <location>
        <begin position="48"/>
        <end position="57"/>
    </location>
</feature>
<reference evidence="2" key="1">
    <citation type="submission" date="2020-02" db="EMBL/GenBank/DDBJ databases">
        <authorList>
            <person name="Meier V. D."/>
        </authorList>
    </citation>
    <scope>NUCLEOTIDE SEQUENCE</scope>
    <source>
        <strain evidence="2">AVDCRST_MAG41</strain>
    </source>
</reference>
<feature type="region of interest" description="Disordered" evidence="1">
    <location>
        <begin position="1"/>
        <end position="223"/>
    </location>
</feature>
<feature type="non-terminal residue" evidence="2">
    <location>
        <position position="223"/>
    </location>
</feature>
<name>A0A6J4IK49_9ACTN</name>
<protein>
    <submittedName>
        <fullName evidence="2">Putative secreted protein</fullName>
    </submittedName>
</protein>